<sequence length="213" mass="23670">MPKPRSGQVNSRAKPSKPAKGKAYPTHRIPRSKLNAALKFLEGKSPPAKCNTTAVGGCFKSILDKAGAARSRRVEGYANDNVNMLEVARQCALRGQWANLIKTFQIQMQGIRRYDLPVALRNSLFAIIADPSLNDPSFLEAYLYSNPYCANQTDLKYCVDKILEVFQGVTIRSSKWNPDLMEDASETEREEVNDDDESSVESLDDDSYGDDGL</sequence>
<dbReference type="GeneID" id="109424673"/>
<protein>
    <submittedName>
        <fullName evidence="2">Uncharacterized protein</fullName>
    </submittedName>
</protein>
<accession>A0ABM1Y7S9</accession>
<dbReference type="Proteomes" id="UP000069940">
    <property type="component" value="Unassembled WGS sequence"/>
</dbReference>
<feature type="region of interest" description="Disordered" evidence="1">
    <location>
        <begin position="1"/>
        <end position="27"/>
    </location>
</feature>
<evidence type="ECO:0000256" key="1">
    <source>
        <dbReference type="SAM" id="MobiDB-lite"/>
    </source>
</evidence>
<feature type="region of interest" description="Disordered" evidence="1">
    <location>
        <begin position="179"/>
        <end position="213"/>
    </location>
</feature>
<evidence type="ECO:0000313" key="3">
    <source>
        <dbReference type="Proteomes" id="UP000069940"/>
    </source>
</evidence>
<name>A0ABM1Y7S9_AEDAL</name>
<dbReference type="EnsemblMetazoa" id="AALFPA23_006575.R8590">
    <property type="protein sequence ID" value="AALFPA23_006575.P8590"/>
    <property type="gene ID" value="AALFPA23_006575"/>
</dbReference>
<organism evidence="2 3">
    <name type="scientific">Aedes albopictus</name>
    <name type="common">Asian tiger mosquito</name>
    <name type="synonym">Stegomyia albopicta</name>
    <dbReference type="NCBI Taxonomy" id="7160"/>
    <lineage>
        <taxon>Eukaryota</taxon>
        <taxon>Metazoa</taxon>
        <taxon>Ecdysozoa</taxon>
        <taxon>Arthropoda</taxon>
        <taxon>Hexapoda</taxon>
        <taxon>Insecta</taxon>
        <taxon>Pterygota</taxon>
        <taxon>Neoptera</taxon>
        <taxon>Endopterygota</taxon>
        <taxon>Diptera</taxon>
        <taxon>Nematocera</taxon>
        <taxon>Culicoidea</taxon>
        <taxon>Culicidae</taxon>
        <taxon>Culicinae</taxon>
        <taxon>Aedini</taxon>
        <taxon>Aedes</taxon>
        <taxon>Stegomyia</taxon>
    </lineage>
</organism>
<reference evidence="2" key="2">
    <citation type="submission" date="2025-05" db="UniProtKB">
        <authorList>
            <consortium name="EnsemblMetazoa"/>
        </authorList>
    </citation>
    <scope>IDENTIFICATION</scope>
    <source>
        <strain evidence="2">Foshan</strain>
    </source>
</reference>
<keyword evidence="3" id="KW-1185">Reference proteome</keyword>
<reference evidence="3" key="1">
    <citation type="journal article" date="2015" name="Proc. Natl. Acad. Sci. U.S.A.">
        <title>Genome sequence of the Asian Tiger mosquito, Aedes albopictus, reveals insights into its biology, genetics, and evolution.</title>
        <authorList>
            <person name="Chen X.G."/>
            <person name="Jiang X."/>
            <person name="Gu J."/>
            <person name="Xu M."/>
            <person name="Wu Y."/>
            <person name="Deng Y."/>
            <person name="Zhang C."/>
            <person name="Bonizzoni M."/>
            <person name="Dermauw W."/>
            <person name="Vontas J."/>
            <person name="Armbruster P."/>
            <person name="Huang X."/>
            <person name="Yang Y."/>
            <person name="Zhang H."/>
            <person name="He W."/>
            <person name="Peng H."/>
            <person name="Liu Y."/>
            <person name="Wu K."/>
            <person name="Chen J."/>
            <person name="Lirakis M."/>
            <person name="Topalis P."/>
            <person name="Van Leeuwen T."/>
            <person name="Hall A.B."/>
            <person name="Jiang X."/>
            <person name="Thorpe C."/>
            <person name="Mueller R.L."/>
            <person name="Sun C."/>
            <person name="Waterhouse R.M."/>
            <person name="Yan G."/>
            <person name="Tu Z.J."/>
            <person name="Fang X."/>
            <person name="James A.A."/>
        </authorList>
    </citation>
    <scope>NUCLEOTIDE SEQUENCE [LARGE SCALE GENOMIC DNA]</scope>
    <source>
        <strain evidence="3">Foshan</strain>
    </source>
</reference>
<dbReference type="RefSeq" id="XP_019555386.3">
    <property type="nucleotide sequence ID" value="XM_019699841.3"/>
</dbReference>
<proteinExistence type="predicted"/>
<evidence type="ECO:0000313" key="2">
    <source>
        <dbReference type="EnsemblMetazoa" id="AALFPA23_006575.P8590"/>
    </source>
</evidence>
<feature type="compositionally biased region" description="Acidic residues" evidence="1">
    <location>
        <begin position="180"/>
        <end position="213"/>
    </location>
</feature>